<keyword evidence="1" id="KW-1133">Transmembrane helix</keyword>
<accession>A0ABU0WNE2</accession>
<gene>
    <name evidence="2" type="ORF">QSG27_23835</name>
</gene>
<dbReference type="Proteomes" id="UP001227317">
    <property type="component" value="Unassembled WGS sequence"/>
</dbReference>
<name>A0ABU0WNE2_9PROT</name>
<keyword evidence="1" id="KW-0472">Membrane</keyword>
<proteinExistence type="predicted"/>
<dbReference type="EMBL" id="JAUJFI010000167">
    <property type="protein sequence ID" value="MDQ2105748.1"/>
    <property type="molecule type" value="Genomic_DNA"/>
</dbReference>
<evidence type="ECO:0000313" key="2">
    <source>
        <dbReference type="EMBL" id="MDQ2105748.1"/>
    </source>
</evidence>
<sequence>MPRLIHNRVALLLAAVTVTAALGLPFLGFAPNRLLSGKGIALGAAAAGWSGAALLPVAALLAVPFLRGGRFVDAVYTGGGVLA</sequence>
<feature type="non-terminal residue" evidence="2">
    <location>
        <position position="83"/>
    </location>
</feature>
<comment type="caution">
    <text evidence="2">The sequence shown here is derived from an EMBL/GenBank/DDBJ whole genome shotgun (WGS) entry which is preliminary data.</text>
</comment>
<evidence type="ECO:0000313" key="3">
    <source>
        <dbReference type="Proteomes" id="UP001227317"/>
    </source>
</evidence>
<keyword evidence="1" id="KW-0812">Transmembrane</keyword>
<evidence type="ECO:0000256" key="1">
    <source>
        <dbReference type="SAM" id="Phobius"/>
    </source>
</evidence>
<keyword evidence="3" id="KW-1185">Reference proteome</keyword>
<organism evidence="2 3">
    <name type="scientific">Azospirillum isscasi</name>
    <dbReference type="NCBI Taxonomy" id="3053926"/>
    <lineage>
        <taxon>Bacteria</taxon>
        <taxon>Pseudomonadati</taxon>
        <taxon>Pseudomonadota</taxon>
        <taxon>Alphaproteobacteria</taxon>
        <taxon>Rhodospirillales</taxon>
        <taxon>Azospirillaceae</taxon>
        <taxon>Azospirillum</taxon>
    </lineage>
</organism>
<protein>
    <submittedName>
        <fullName evidence="2">ABC transporter permease</fullName>
    </submittedName>
</protein>
<reference evidence="2 3" key="1">
    <citation type="submission" date="2023-06" db="EMBL/GenBank/DDBJ databases">
        <title>Azospirillum isscasensis sp.nov, a bacterium isolated from rhizosphere soil of rice.</title>
        <authorList>
            <person name="Wang H."/>
        </authorList>
    </citation>
    <scope>NUCLEOTIDE SEQUENCE [LARGE SCALE GENOMIC DNA]</scope>
    <source>
        <strain evidence="2 3">C340-1</strain>
    </source>
</reference>
<feature type="transmembrane region" description="Helical" evidence="1">
    <location>
        <begin position="39"/>
        <end position="63"/>
    </location>
</feature>